<evidence type="ECO:0000313" key="2">
    <source>
        <dbReference type="Proteomes" id="UP000053890"/>
    </source>
</evidence>
<evidence type="ECO:0000313" key="1">
    <source>
        <dbReference type="EMBL" id="KPV77849.1"/>
    </source>
</evidence>
<keyword evidence="2" id="KW-1185">Reference proteome</keyword>
<dbReference type="InterPro" id="IPR023213">
    <property type="entry name" value="CAT-like_dom_sf"/>
</dbReference>
<sequence>MRVQLSVIDTGAQDLGLCRGFVFALPRALGPAGDALVDAVRQAVEGVVREWILLRGVPVWQAESRTWAIDTSTHARPTFSFTTATVDKPYHQAINLSQPLEPLSSSSTSGEMHPFVAAHFRHAETPTTMQQHAKKKHPLLSVHIVRFVDAVSLGISAPHGLFDGTGLAHVLAGITAGLRDDVEWVAPPVHESNPLSEARRALMSTESTALAGDEQERPPVLLGWTPFSVLALVALLMQALWDKWRHGATLRYAFISRDAVDALVDEVKGEVKVETSGKEWVSTGDVLTAWVLKNFHGDDASATGSVLCSPVFNIRSLLATSSTDLAEPLASHTGNAVVPYSFSPQPIRLSHLAATSVGALALVHRRTLAGCKTLPWLRDTLLAGDRVTQGGKMPMLPLRDFPWVVDRARGTTRWIVSNHMSSFAALRIPRAATFVDGEGDADDDWDGRAGDLPLLAYYRSVAAPLDLNSTFALQLSDDGLFVVASARRARWDALMRAIDDLDRRAKS</sequence>
<dbReference type="Proteomes" id="UP000053890">
    <property type="component" value="Unassembled WGS sequence"/>
</dbReference>
<dbReference type="EMBL" id="KQ474074">
    <property type="protein sequence ID" value="KPV77849.1"/>
    <property type="molecule type" value="Genomic_DNA"/>
</dbReference>
<dbReference type="RefSeq" id="XP_018273898.1">
    <property type="nucleotide sequence ID" value="XM_018415946.1"/>
</dbReference>
<proteinExistence type="predicted"/>
<dbReference type="OrthoDB" id="2528526at2759"/>
<dbReference type="AlphaFoldDB" id="A0A194SB90"/>
<accession>A0A194SB90</accession>
<dbReference type="STRING" id="578459.A0A194SB90"/>
<gene>
    <name evidence="1" type="ORF">RHOBADRAFT_51652</name>
</gene>
<name>A0A194SB90_RHOGW</name>
<organism evidence="1 2">
    <name type="scientific">Rhodotorula graminis (strain WP1)</name>
    <dbReference type="NCBI Taxonomy" id="578459"/>
    <lineage>
        <taxon>Eukaryota</taxon>
        <taxon>Fungi</taxon>
        <taxon>Dikarya</taxon>
        <taxon>Basidiomycota</taxon>
        <taxon>Pucciniomycotina</taxon>
        <taxon>Microbotryomycetes</taxon>
        <taxon>Sporidiobolales</taxon>
        <taxon>Sporidiobolaceae</taxon>
        <taxon>Rhodotorula</taxon>
    </lineage>
</organism>
<reference evidence="1 2" key="1">
    <citation type="journal article" date="2015" name="Front. Microbiol.">
        <title>Genome sequence of the plant growth promoting endophytic yeast Rhodotorula graminis WP1.</title>
        <authorList>
            <person name="Firrincieli A."/>
            <person name="Otillar R."/>
            <person name="Salamov A."/>
            <person name="Schmutz J."/>
            <person name="Khan Z."/>
            <person name="Redman R.S."/>
            <person name="Fleck N.D."/>
            <person name="Lindquist E."/>
            <person name="Grigoriev I.V."/>
            <person name="Doty S.L."/>
        </authorList>
    </citation>
    <scope>NUCLEOTIDE SEQUENCE [LARGE SCALE GENOMIC DNA]</scope>
    <source>
        <strain evidence="1 2">WP1</strain>
    </source>
</reference>
<dbReference type="GeneID" id="28976394"/>
<protein>
    <submittedName>
        <fullName evidence="1">Uncharacterized protein</fullName>
    </submittedName>
</protein>
<dbReference type="Gene3D" id="3.30.559.10">
    <property type="entry name" value="Chloramphenicol acetyltransferase-like domain"/>
    <property type="match status" value="2"/>
</dbReference>